<keyword evidence="13" id="KW-1185">Reference proteome</keyword>
<evidence type="ECO:0000256" key="3">
    <source>
        <dbReference type="ARBA" id="ARBA00022519"/>
    </source>
</evidence>
<feature type="binding site" evidence="10">
    <location>
        <position position="168"/>
    </location>
    <ligand>
        <name>substrate</name>
    </ligand>
</feature>
<dbReference type="GO" id="GO:0030145">
    <property type="term" value="F:manganese ion binding"/>
    <property type="evidence" value="ECO:0007669"/>
    <property type="project" value="UniProtKB-UniRule"/>
</dbReference>
<comment type="pathway">
    <text evidence="10">Glycolipid biosynthesis; lipid IV(A) biosynthesis; lipid IV(A) from (3R)-3-hydroxytetradecanoyl-[acyl-carrier-protein] and UDP-N-acetyl-alpha-D-glucosamine: step 4/6.</text>
</comment>
<feature type="binding site" evidence="10">
    <location>
        <position position="42"/>
    </location>
    <ligand>
        <name>Mn(2+)</name>
        <dbReference type="ChEBI" id="CHEBI:29035"/>
        <label>2</label>
    </ligand>
</feature>
<feature type="binding site" evidence="10">
    <location>
        <position position="42"/>
    </location>
    <ligand>
        <name>Mn(2+)</name>
        <dbReference type="ChEBI" id="CHEBI:29035"/>
        <label>1</label>
    </ligand>
</feature>
<dbReference type="InterPro" id="IPR029052">
    <property type="entry name" value="Metallo-depent_PP-like"/>
</dbReference>
<dbReference type="InterPro" id="IPR010138">
    <property type="entry name" value="UDP-diacylglucosamine_Hdrlase"/>
</dbReference>
<dbReference type="EC" id="3.6.1.54" evidence="10"/>
<feature type="binding site" evidence="10">
    <location>
        <position position="11"/>
    </location>
    <ligand>
        <name>Mn(2+)</name>
        <dbReference type="ChEBI" id="CHEBI:29035"/>
        <label>1</label>
    </ligand>
</feature>
<keyword evidence="1 10" id="KW-1003">Cell membrane</keyword>
<dbReference type="AlphaFoldDB" id="A0A1T2KSI0"/>
<comment type="cofactor">
    <cofactor evidence="10">
        <name>Mn(2+)</name>
        <dbReference type="ChEBI" id="CHEBI:29035"/>
    </cofactor>
    <text evidence="10">Binds 2 Mn(2+) ions per subunit in a binuclear metal center.</text>
</comment>
<dbReference type="Proteomes" id="UP000190896">
    <property type="component" value="Unassembled WGS sequence"/>
</dbReference>
<evidence type="ECO:0000313" key="13">
    <source>
        <dbReference type="Proteomes" id="UP000190896"/>
    </source>
</evidence>
<evidence type="ECO:0000256" key="6">
    <source>
        <dbReference type="ARBA" id="ARBA00022801"/>
    </source>
</evidence>
<evidence type="ECO:0000256" key="8">
    <source>
        <dbReference type="ARBA" id="ARBA00023136"/>
    </source>
</evidence>
<gene>
    <name evidence="10" type="primary">lpxH</name>
    <name evidence="12" type="ORF">BOW51_10120</name>
</gene>
<sequence length="242" mass="27046">MTDTLLISDLHLSGERPDTVNLFLRFLEEQAIGSTGLYILGDLFDAWIGDDDRTPPIPKILDALKWVTGSGTETYLMHGNRDFLISQAFTEATGCALLNDPTVVTLAGAPTLLMHGDLLCTDDLEYQQARKFLRSPAFIDDMMSKSLEERAAVAAEYRKRSKEVVSRNAAEIMDVNQQTVAEYMREHGVTTLIHGHTHRPGIHDFQLDGKPARRYVLDQWHHDQGSYLKATDQAISAQIFAG</sequence>
<keyword evidence="7 10" id="KW-0443">Lipid metabolism</keyword>
<dbReference type="CDD" id="cd07398">
    <property type="entry name" value="MPP_YbbF-LpxH"/>
    <property type="match status" value="1"/>
</dbReference>
<dbReference type="GO" id="GO:0008758">
    <property type="term" value="F:UDP-2,3-diacylglucosamine hydrolase activity"/>
    <property type="evidence" value="ECO:0007669"/>
    <property type="project" value="UniProtKB-UniRule"/>
</dbReference>
<keyword evidence="5 10" id="KW-0479">Metal-binding</keyword>
<evidence type="ECO:0000256" key="9">
    <source>
        <dbReference type="ARBA" id="ARBA00023211"/>
    </source>
</evidence>
<dbReference type="Pfam" id="PF00149">
    <property type="entry name" value="Metallophos"/>
    <property type="match status" value="1"/>
</dbReference>
<dbReference type="SUPFAM" id="SSF56300">
    <property type="entry name" value="Metallo-dependent phosphatases"/>
    <property type="match status" value="1"/>
</dbReference>
<keyword evidence="4 10" id="KW-0441">Lipid A biosynthesis</keyword>
<dbReference type="NCBIfam" id="TIGR01854">
    <property type="entry name" value="lipid_A_lpxH"/>
    <property type="match status" value="1"/>
</dbReference>
<feature type="binding site" evidence="10">
    <location>
        <position position="115"/>
    </location>
    <ligand>
        <name>Mn(2+)</name>
        <dbReference type="ChEBI" id="CHEBI:29035"/>
        <label>2</label>
    </ligand>
</feature>
<evidence type="ECO:0000259" key="11">
    <source>
        <dbReference type="Pfam" id="PF00149"/>
    </source>
</evidence>
<comment type="catalytic activity">
    <reaction evidence="10">
        <text>UDP-2-N,3-O-bis[(3R)-3-hydroxytetradecanoyl]-alpha-D-glucosamine + H2O = 2-N,3-O-bis[(3R)-3-hydroxytetradecanoyl]-alpha-D-glucosaminyl 1-phosphate + UMP + 2 H(+)</text>
        <dbReference type="Rhea" id="RHEA:25213"/>
        <dbReference type="ChEBI" id="CHEBI:15377"/>
        <dbReference type="ChEBI" id="CHEBI:15378"/>
        <dbReference type="ChEBI" id="CHEBI:57865"/>
        <dbReference type="ChEBI" id="CHEBI:57957"/>
        <dbReference type="ChEBI" id="CHEBI:78847"/>
        <dbReference type="EC" id="3.6.1.54"/>
    </reaction>
</comment>
<feature type="binding site" evidence="10">
    <location>
        <position position="196"/>
    </location>
    <ligand>
        <name>Mn(2+)</name>
        <dbReference type="ChEBI" id="CHEBI:29035"/>
        <label>2</label>
    </ligand>
</feature>
<feature type="binding site" evidence="10">
    <location>
        <position position="198"/>
    </location>
    <ligand>
        <name>Mn(2+)</name>
        <dbReference type="ChEBI" id="CHEBI:29035"/>
        <label>1</label>
    </ligand>
</feature>
<accession>A0A1T2KSI0</accession>
<feature type="binding site" evidence="10">
    <location>
        <position position="9"/>
    </location>
    <ligand>
        <name>Mn(2+)</name>
        <dbReference type="ChEBI" id="CHEBI:29035"/>
        <label>1</label>
    </ligand>
</feature>
<evidence type="ECO:0000256" key="2">
    <source>
        <dbReference type="ARBA" id="ARBA00022516"/>
    </source>
</evidence>
<feature type="binding site" evidence="10">
    <location>
        <position position="80"/>
    </location>
    <ligand>
        <name>Mn(2+)</name>
        <dbReference type="ChEBI" id="CHEBI:29035"/>
        <label>2</label>
    </ligand>
</feature>
<protein>
    <recommendedName>
        <fullName evidence="10">UDP-2,3-diacylglucosamine hydrolase</fullName>
        <ecNumber evidence="10">3.6.1.54</ecNumber>
    </recommendedName>
    <alternativeName>
        <fullName evidence="10">UDP-2,3-diacylglucosamine diphosphatase</fullName>
    </alternativeName>
</protein>
<keyword evidence="9 10" id="KW-0464">Manganese</keyword>
<dbReference type="PANTHER" id="PTHR34990:SF1">
    <property type="entry name" value="UDP-2,3-DIACYLGLUCOSAMINE HYDROLASE"/>
    <property type="match status" value="1"/>
</dbReference>
<comment type="caution">
    <text evidence="12">The sequence shown here is derived from an EMBL/GenBank/DDBJ whole genome shotgun (WGS) entry which is preliminary data.</text>
</comment>
<feature type="binding site" evidence="10">
    <location>
        <begin position="80"/>
        <end position="81"/>
    </location>
    <ligand>
        <name>substrate</name>
    </ligand>
</feature>
<dbReference type="EMBL" id="MPRJ01000073">
    <property type="protein sequence ID" value="OOZ35828.1"/>
    <property type="molecule type" value="Genomic_DNA"/>
</dbReference>
<evidence type="ECO:0000256" key="4">
    <source>
        <dbReference type="ARBA" id="ARBA00022556"/>
    </source>
</evidence>
<evidence type="ECO:0000256" key="10">
    <source>
        <dbReference type="HAMAP-Rule" id="MF_00575"/>
    </source>
</evidence>
<keyword evidence="3 10" id="KW-0997">Cell inner membrane</keyword>
<name>A0A1T2KSI0_9GAMM</name>
<feature type="domain" description="Calcineurin-like phosphoesterase" evidence="11">
    <location>
        <begin position="5"/>
        <end position="200"/>
    </location>
</feature>
<dbReference type="OrthoDB" id="9783283at2"/>
<feature type="binding site" evidence="10">
    <location>
        <position position="196"/>
    </location>
    <ligand>
        <name>substrate</name>
    </ligand>
</feature>
<keyword evidence="8 10" id="KW-0472">Membrane</keyword>
<comment type="similarity">
    <text evidence="10">Belongs to the LpxH family.</text>
</comment>
<reference evidence="12 13" key="1">
    <citation type="submission" date="2016-11" db="EMBL/GenBank/DDBJ databases">
        <title>Mixed transmission modes and dynamic genome evolution in an obligate animal-bacterial symbiosis.</title>
        <authorList>
            <person name="Russell S.L."/>
            <person name="Corbett-Detig R.B."/>
            <person name="Cavanaugh C.M."/>
        </authorList>
    </citation>
    <scope>NUCLEOTIDE SEQUENCE [LARGE SCALE GENOMIC DNA]</scope>
    <source>
        <strain evidence="12">Se-Cadez</strain>
    </source>
</reference>
<dbReference type="GO" id="GO:0019897">
    <property type="term" value="C:extrinsic component of plasma membrane"/>
    <property type="evidence" value="ECO:0007669"/>
    <property type="project" value="UniProtKB-UniRule"/>
</dbReference>
<dbReference type="Gene3D" id="3.60.21.10">
    <property type="match status" value="1"/>
</dbReference>
<evidence type="ECO:0000256" key="5">
    <source>
        <dbReference type="ARBA" id="ARBA00022723"/>
    </source>
</evidence>
<dbReference type="RefSeq" id="WP_078487894.1">
    <property type="nucleotide sequence ID" value="NZ_MPRJ01000073.1"/>
</dbReference>
<dbReference type="GO" id="GO:0009245">
    <property type="term" value="P:lipid A biosynthetic process"/>
    <property type="evidence" value="ECO:0007669"/>
    <property type="project" value="UniProtKB-UniRule"/>
</dbReference>
<comment type="function">
    <text evidence="10">Hydrolyzes the pyrophosphate bond of UDP-2,3-diacylglucosamine to yield 2,3-diacylglucosamine 1-phosphate (lipid X) and UMP by catalyzing the attack of water at the alpha-P atom. Involved in the biosynthesis of lipid A, a phosphorylated glycolipid that anchors the lipopolysaccharide to the outer membrane of the cell.</text>
</comment>
<feature type="binding site" evidence="10">
    <location>
        <position position="161"/>
    </location>
    <ligand>
        <name>substrate</name>
    </ligand>
</feature>
<proteinExistence type="inferred from homology"/>
<dbReference type="UniPathway" id="UPA00359">
    <property type="reaction ID" value="UER00480"/>
</dbReference>
<dbReference type="NCBIfam" id="NF003743">
    <property type="entry name" value="PRK05340.1"/>
    <property type="match status" value="1"/>
</dbReference>
<dbReference type="InterPro" id="IPR004843">
    <property type="entry name" value="Calcineurin-like_PHP"/>
</dbReference>
<dbReference type="HAMAP" id="MF_00575">
    <property type="entry name" value="LpxH"/>
    <property type="match status" value="1"/>
</dbReference>
<evidence type="ECO:0000256" key="1">
    <source>
        <dbReference type="ARBA" id="ARBA00022475"/>
    </source>
</evidence>
<comment type="subcellular location">
    <subcellularLocation>
        <location evidence="10">Cell inner membrane</location>
        <topology evidence="10">Peripheral membrane protein</topology>
        <orientation evidence="10">Cytoplasmic side</orientation>
    </subcellularLocation>
</comment>
<evidence type="ECO:0000256" key="7">
    <source>
        <dbReference type="ARBA" id="ARBA00023098"/>
    </source>
</evidence>
<dbReference type="GO" id="GO:0005737">
    <property type="term" value="C:cytoplasm"/>
    <property type="evidence" value="ECO:0007669"/>
    <property type="project" value="InterPro"/>
</dbReference>
<dbReference type="PANTHER" id="PTHR34990">
    <property type="entry name" value="UDP-2,3-DIACYLGLUCOSAMINE HYDROLASE-RELATED"/>
    <property type="match status" value="1"/>
</dbReference>
<dbReference type="InterPro" id="IPR043461">
    <property type="entry name" value="LpxH-like"/>
</dbReference>
<keyword evidence="2 10" id="KW-0444">Lipid biosynthesis</keyword>
<comment type="caution">
    <text evidence="10">Lacks conserved residue(s) required for the propagation of feature annotation.</text>
</comment>
<feature type="binding site" evidence="10">
    <location>
        <position position="123"/>
    </location>
    <ligand>
        <name>substrate</name>
    </ligand>
</feature>
<evidence type="ECO:0000313" key="12">
    <source>
        <dbReference type="EMBL" id="OOZ35828.1"/>
    </source>
</evidence>
<organism evidence="12 13">
    <name type="scientific">Solemya velesiana gill symbiont</name>
    <dbReference type="NCBI Taxonomy" id="1918948"/>
    <lineage>
        <taxon>Bacteria</taxon>
        <taxon>Pseudomonadati</taxon>
        <taxon>Pseudomonadota</taxon>
        <taxon>Gammaproteobacteria</taxon>
        <taxon>sulfur-oxidizing symbionts</taxon>
    </lineage>
</organism>
<keyword evidence="6 10" id="KW-0378">Hydrolase</keyword>